<keyword evidence="3" id="KW-1185">Reference proteome</keyword>
<protein>
    <submittedName>
        <fullName evidence="2">Uncharacterized protein</fullName>
    </submittedName>
</protein>
<feature type="compositionally biased region" description="Polar residues" evidence="1">
    <location>
        <begin position="1"/>
        <end position="25"/>
    </location>
</feature>
<evidence type="ECO:0000313" key="3">
    <source>
        <dbReference type="Proteomes" id="UP000784294"/>
    </source>
</evidence>
<feature type="region of interest" description="Disordered" evidence="1">
    <location>
        <begin position="1"/>
        <end position="38"/>
    </location>
</feature>
<dbReference type="AlphaFoldDB" id="A0A3S5BW06"/>
<organism evidence="2 3">
    <name type="scientific">Protopolystoma xenopodis</name>
    <dbReference type="NCBI Taxonomy" id="117903"/>
    <lineage>
        <taxon>Eukaryota</taxon>
        <taxon>Metazoa</taxon>
        <taxon>Spiralia</taxon>
        <taxon>Lophotrochozoa</taxon>
        <taxon>Platyhelminthes</taxon>
        <taxon>Monogenea</taxon>
        <taxon>Polyopisthocotylea</taxon>
        <taxon>Polystomatidea</taxon>
        <taxon>Polystomatidae</taxon>
        <taxon>Protopolystoma</taxon>
    </lineage>
</organism>
<comment type="caution">
    <text evidence="2">The sequence shown here is derived from an EMBL/GenBank/DDBJ whole genome shotgun (WGS) entry which is preliminary data.</text>
</comment>
<evidence type="ECO:0000256" key="1">
    <source>
        <dbReference type="SAM" id="MobiDB-lite"/>
    </source>
</evidence>
<proteinExistence type="predicted"/>
<sequence length="137" mass="15600">MVQQSFGTPHTSTRPECPPSKSQLPSPVIPASRRTATSTWPSGITDILMYYERGQMWRRWPHLLGNPDMLISLFSHLHRSDMTRLPPAFRPSSYQLFYSPVEQCFKISVESSGASSKAEFTHSRNQTVGLMKLHNYS</sequence>
<dbReference type="EMBL" id="CAAALY010048958">
    <property type="protein sequence ID" value="VEL20987.1"/>
    <property type="molecule type" value="Genomic_DNA"/>
</dbReference>
<dbReference type="Proteomes" id="UP000784294">
    <property type="component" value="Unassembled WGS sequence"/>
</dbReference>
<name>A0A3S5BW06_9PLAT</name>
<evidence type="ECO:0000313" key="2">
    <source>
        <dbReference type="EMBL" id="VEL20987.1"/>
    </source>
</evidence>
<gene>
    <name evidence="2" type="ORF">PXEA_LOCUS14427</name>
</gene>
<reference evidence="2" key="1">
    <citation type="submission" date="2018-11" db="EMBL/GenBank/DDBJ databases">
        <authorList>
            <consortium name="Pathogen Informatics"/>
        </authorList>
    </citation>
    <scope>NUCLEOTIDE SEQUENCE</scope>
</reference>
<accession>A0A3S5BW06</accession>